<dbReference type="Proteomes" id="UP000192796">
    <property type="component" value="Unassembled WGS sequence"/>
</dbReference>
<gene>
    <name evidence="1" type="ORF">A3860_02660</name>
</gene>
<keyword evidence="2" id="KW-1185">Reference proteome</keyword>
<proteinExistence type="predicted"/>
<sequence>MKTKKQVTRTEEFEMVVDETPLFVKATSFQTYTMEIQYRVSVNGSPVYIFGWHPVTKRITAIDRGSAAHNIPPKVAEAIGDQLYSRMAA</sequence>
<comment type="caution">
    <text evidence="1">The sequence shown here is derived from an EMBL/GenBank/DDBJ whole genome shotgun (WGS) entry which is preliminary data.</text>
</comment>
<organism evidence="1 2">
    <name type="scientific">Niastella vici</name>
    <dbReference type="NCBI Taxonomy" id="1703345"/>
    <lineage>
        <taxon>Bacteria</taxon>
        <taxon>Pseudomonadati</taxon>
        <taxon>Bacteroidota</taxon>
        <taxon>Chitinophagia</taxon>
        <taxon>Chitinophagales</taxon>
        <taxon>Chitinophagaceae</taxon>
        <taxon>Niastella</taxon>
    </lineage>
</organism>
<evidence type="ECO:0000313" key="1">
    <source>
        <dbReference type="EMBL" id="OQP67275.1"/>
    </source>
</evidence>
<name>A0A1V9G9F0_9BACT</name>
<evidence type="ECO:0000313" key="2">
    <source>
        <dbReference type="Proteomes" id="UP000192796"/>
    </source>
</evidence>
<dbReference type="OrthoDB" id="675241at2"/>
<accession>A0A1V9G9F0</accession>
<dbReference type="AlphaFoldDB" id="A0A1V9G9F0"/>
<dbReference type="RefSeq" id="WP_143773913.1">
    <property type="nucleotide sequence ID" value="NZ_LVYD01000001.1"/>
</dbReference>
<dbReference type="EMBL" id="LVYD01000001">
    <property type="protein sequence ID" value="OQP67275.1"/>
    <property type="molecule type" value="Genomic_DNA"/>
</dbReference>
<reference evidence="1 2" key="1">
    <citation type="submission" date="2016-03" db="EMBL/GenBank/DDBJ databases">
        <title>Niastella vici sp. nov., isolated from farmland soil.</title>
        <authorList>
            <person name="Chen L."/>
            <person name="Wang D."/>
            <person name="Yang S."/>
            <person name="Wang G."/>
        </authorList>
    </citation>
    <scope>NUCLEOTIDE SEQUENCE [LARGE SCALE GENOMIC DNA]</scope>
    <source>
        <strain evidence="1 2">DJ57</strain>
    </source>
</reference>
<protein>
    <submittedName>
        <fullName evidence="1">Uncharacterized protein</fullName>
    </submittedName>
</protein>